<evidence type="ECO:0000256" key="1">
    <source>
        <dbReference type="ARBA" id="ARBA00022884"/>
    </source>
</evidence>
<evidence type="ECO:0000256" key="3">
    <source>
        <dbReference type="SAM" id="MobiDB-lite"/>
    </source>
</evidence>
<dbReference type="Proteomes" id="UP001642540">
    <property type="component" value="Unassembled WGS sequence"/>
</dbReference>
<dbReference type="InterPro" id="IPR051247">
    <property type="entry name" value="RLC_Component"/>
</dbReference>
<comment type="caution">
    <text evidence="5">The sequence shown here is derived from an EMBL/GenBank/DDBJ whole genome shotgun (WGS) entry which is preliminary data.</text>
</comment>
<gene>
    <name evidence="5" type="ORF">ODALV1_LOCUS29945</name>
</gene>
<dbReference type="PANTHER" id="PTHR46205">
    <property type="entry name" value="LOQUACIOUS, ISOFORM B"/>
    <property type="match status" value="1"/>
</dbReference>
<keyword evidence="1 2" id="KW-0694">RNA-binding</keyword>
<dbReference type="PANTHER" id="PTHR46205:SF3">
    <property type="entry name" value="LOQUACIOUS, ISOFORM B"/>
    <property type="match status" value="1"/>
</dbReference>
<feature type="compositionally biased region" description="Polar residues" evidence="3">
    <location>
        <begin position="104"/>
        <end position="113"/>
    </location>
</feature>
<feature type="domain" description="DRBM" evidence="4">
    <location>
        <begin position="41"/>
        <end position="82"/>
    </location>
</feature>
<feature type="domain" description="DRBM" evidence="4">
    <location>
        <begin position="136"/>
        <end position="208"/>
    </location>
</feature>
<protein>
    <recommendedName>
        <fullName evidence="4">DRBM domain-containing protein</fullName>
    </recommendedName>
</protein>
<dbReference type="SUPFAM" id="SSF54768">
    <property type="entry name" value="dsRNA-binding domain-like"/>
    <property type="match status" value="2"/>
</dbReference>
<feature type="region of interest" description="Disordered" evidence="3">
    <location>
        <begin position="102"/>
        <end position="125"/>
    </location>
</feature>
<evidence type="ECO:0000256" key="2">
    <source>
        <dbReference type="PROSITE-ProRule" id="PRU00266"/>
    </source>
</evidence>
<keyword evidence="6" id="KW-1185">Reference proteome</keyword>
<name>A0ABP1S5K2_9HEXA</name>
<accession>A0ABP1S5K2</accession>
<evidence type="ECO:0000259" key="4">
    <source>
        <dbReference type="PROSITE" id="PS50137"/>
    </source>
</evidence>
<dbReference type="CDD" id="cd00048">
    <property type="entry name" value="DSRM_SF"/>
    <property type="match status" value="1"/>
</dbReference>
<dbReference type="Pfam" id="PF00035">
    <property type="entry name" value="dsrm"/>
    <property type="match status" value="2"/>
</dbReference>
<dbReference type="InterPro" id="IPR014720">
    <property type="entry name" value="dsRBD_dom"/>
</dbReference>
<dbReference type="EMBL" id="CAXLJM020000160">
    <property type="protein sequence ID" value="CAL8143838.1"/>
    <property type="molecule type" value="Genomic_DNA"/>
</dbReference>
<evidence type="ECO:0000313" key="6">
    <source>
        <dbReference type="Proteomes" id="UP001642540"/>
    </source>
</evidence>
<evidence type="ECO:0000313" key="5">
    <source>
        <dbReference type="EMBL" id="CAL8143838.1"/>
    </source>
</evidence>
<sequence length="412" mass="46354">MSSSSDIFGKSAKMWVHEICVKQLVQAKWDCKEIEPRVVPPKFVCSCTIEYTDKKLVAEAFGKTKKEAQQEAALLMLYQRLEMTPAKLDGLNRAALKTKKSNGVADTSFQNGNDENEQIDPVSDTDDREMAENNVEPVQELFALCNANDFVEPAYAEVKQEGPPHKRIFTMSCSVSIPDKVVSIAARRLKKQAAKKMSAYRVLRELNTMGYEYVAFKPDDKSDSSTEQDGNKNKKFDATLREIAKHFNNMSMVNDSNDKPFSKREILLKYTGQLFCSADSGSCTSRVVDYPHAFKHLKLSETMTQTLMKPDLTESTNEHGGPIALLQKIVSEMKISTSFIPPEQPLGPDETCCFLRLEFPFIFKYNIPKSAVVNGVGATEILAKEDAAMEGLKLLRNFFFDEKEIILQEDSE</sequence>
<dbReference type="SMART" id="SM00358">
    <property type="entry name" value="DSRM"/>
    <property type="match status" value="2"/>
</dbReference>
<feature type="compositionally biased region" description="Acidic residues" evidence="3">
    <location>
        <begin position="114"/>
        <end position="125"/>
    </location>
</feature>
<organism evidence="5 6">
    <name type="scientific">Orchesella dallaii</name>
    <dbReference type="NCBI Taxonomy" id="48710"/>
    <lineage>
        <taxon>Eukaryota</taxon>
        <taxon>Metazoa</taxon>
        <taxon>Ecdysozoa</taxon>
        <taxon>Arthropoda</taxon>
        <taxon>Hexapoda</taxon>
        <taxon>Collembola</taxon>
        <taxon>Entomobryomorpha</taxon>
        <taxon>Entomobryoidea</taxon>
        <taxon>Orchesellidae</taxon>
        <taxon>Orchesellinae</taxon>
        <taxon>Orchesella</taxon>
    </lineage>
</organism>
<dbReference type="PROSITE" id="PS50137">
    <property type="entry name" value="DS_RBD"/>
    <property type="match status" value="2"/>
</dbReference>
<proteinExistence type="predicted"/>
<dbReference type="Gene3D" id="3.30.160.20">
    <property type="match status" value="2"/>
</dbReference>
<reference evidence="5 6" key="1">
    <citation type="submission" date="2024-08" db="EMBL/GenBank/DDBJ databases">
        <authorList>
            <person name="Cucini C."/>
            <person name="Frati F."/>
        </authorList>
    </citation>
    <scope>NUCLEOTIDE SEQUENCE [LARGE SCALE GENOMIC DNA]</scope>
</reference>